<dbReference type="Gene3D" id="3.40.50.1000">
    <property type="entry name" value="HAD superfamily/HAD-like"/>
    <property type="match status" value="1"/>
</dbReference>
<sequence length="262" mass="29105">MRKAVVLDKSGTIIDPCRVVYNIKEGKWFYHISTLNYVVEKGGVLVNLRGKIQDIIAGDITKARLKVSCCALKSYPPIEKSRLLDQAVLEGIRGTYEKALTHCPSELGACVAVVLDQEGEVTDIVGLGGKLYPDVKESVRNMQESGTDVYLATGNCKEMTVKCADLLNIPRRAAIFDASPEEKRELVRRLRGFYGSVVMVGNDINDLIAMREADVSVLIRRKGEFQKANLCSEVDYFVDSLTEVARIVLEIRPVDQSDFISK</sequence>
<name>A0A3S3TSR3_METS7</name>
<gene>
    <name evidence="2" type="ORF">Metus_0626</name>
</gene>
<dbReference type="GO" id="GO:0055070">
    <property type="term" value="P:copper ion homeostasis"/>
    <property type="evidence" value="ECO:0007669"/>
    <property type="project" value="TreeGrafter"/>
</dbReference>
<comment type="caution">
    <text evidence="2">The sequence shown here is derived from an EMBL/GenBank/DDBJ whole genome shotgun (WGS) entry which is preliminary data.</text>
</comment>
<dbReference type="InterPro" id="IPR023214">
    <property type="entry name" value="HAD_sf"/>
</dbReference>
<evidence type="ECO:0000313" key="3">
    <source>
        <dbReference type="Proteomes" id="UP000288215"/>
    </source>
</evidence>
<dbReference type="GO" id="GO:0005507">
    <property type="term" value="F:copper ion binding"/>
    <property type="evidence" value="ECO:0007669"/>
    <property type="project" value="TreeGrafter"/>
</dbReference>
<dbReference type="Proteomes" id="UP000288215">
    <property type="component" value="Unassembled WGS sequence"/>
</dbReference>
<organism evidence="2 3">
    <name type="scientific">Methanosuratincola subterraneus</name>
    <dbReference type="NCBI Taxonomy" id="2593994"/>
    <lineage>
        <taxon>Archaea</taxon>
        <taxon>Thermoproteota</taxon>
        <taxon>Methanosuratincolia</taxon>
        <taxon>Candidatus Methanomethylicales</taxon>
        <taxon>Candidatus Methanomethylicaceae</taxon>
        <taxon>Candidatus Methanosuratincola (ex Vanwonterghem et al. 2016)</taxon>
    </lineage>
</organism>
<dbReference type="InterPro" id="IPR036412">
    <property type="entry name" value="HAD-like_sf"/>
</dbReference>
<evidence type="ECO:0000313" key="2">
    <source>
        <dbReference type="EMBL" id="RWX73847.1"/>
    </source>
</evidence>
<reference evidence="2 3" key="1">
    <citation type="submission" date="2018-12" db="EMBL/GenBank/DDBJ databases">
        <title>The complete genome of the methanogenic archaea of the candidate phylum Verstraetearchaeota, obtained from the metagenome of underground thermal water.</title>
        <authorList>
            <person name="Kadnikov V.V."/>
            <person name="Mardanov A.V."/>
            <person name="Beletsky A.V."/>
            <person name="Karnachuk O.V."/>
            <person name="Ravin N.V."/>
        </authorList>
    </citation>
    <scope>NUCLEOTIDE SEQUENCE [LARGE SCALE GENOMIC DNA]</scope>
    <source>
        <strain evidence="2">Ch88</strain>
    </source>
</reference>
<dbReference type="Pfam" id="PF00702">
    <property type="entry name" value="Hydrolase"/>
    <property type="match status" value="1"/>
</dbReference>
<dbReference type="GO" id="GO:0043682">
    <property type="term" value="F:P-type divalent copper transporter activity"/>
    <property type="evidence" value="ECO:0007669"/>
    <property type="project" value="TreeGrafter"/>
</dbReference>
<dbReference type="PANTHER" id="PTHR43520">
    <property type="entry name" value="ATP7, ISOFORM B"/>
    <property type="match status" value="1"/>
</dbReference>
<dbReference type="GO" id="GO:0016020">
    <property type="term" value="C:membrane"/>
    <property type="evidence" value="ECO:0007669"/>
    <property type="project" value="TreeGrafter"/>
</dbReference>
<protein>
    <recommendedName>
        <fullName evidence="4">HAD family hydrolase</fullName>
    </recommendedName>
</protein>
<accession>A0A3S3TSR3</accession>
<dbReference type="EMBL" id="RXGA01000002">
    <property type="protein sequence ID" value="RWX73847.1"/>
    <property type="molecule type" value="Genomic_DNA"/>
</dbReference>
<keyword evidence="1" id="KW-1278">Translocase</keyword>
<dbReference type="PANTHER" id="PTHR43520:SF8">
    <property type="entry name" value="P-TYPE CU(+) TRANSPORTER"/>
    <property type="match status" value="1"/>
</dbReference>
<dbReference type="AlphaFoldDB" id="A0A3S3TSR3"/>
<dbReference type="SUPFAM" id="SSF56784">
    <property type="entry name" value="HAD-like"/>
    <property type="match status" value="1"/>
</dbReference>
<evidence type="ECO:0000256" key="1">
    <source>
        <dbReference type="ARBA" id="ARBA00022967"/>
    </source>
</evidence>
<proteinExistence type="predicted"/>
<evidence type="ECO:0008006" key="4">
    <source>
        <dbReference type="Google" id="ProtNLM"/>
    </source>
</evidence>